<dbReference type="InterPro" id="IPR032807">
    <property type="entry name" value="GNVR"/>
</dbReference>
<keyword evidence="16" id="KW-1185">Reference proteome</keyword>
<evidence type="ECO:0000256" key="2">
    <source>
        <dbReference type="ARBA" id="ARBA00005132"/>
    </source>
</evidence>
<sequence>MEQQANTIDLRRLWVLCRQHLKFFIFWTIGLGVVAYLLAAFVIPAKYTATTQILVNQKNNSQNGQAYANQQADVNMINTYKDIITNQVILNAASKELSSQTRIVTPAKKAKYETLSDGTKKLVRPAQPAVRRAGKAYDLSAADLKKSLSVKTQANSQVFALSATASDPMEAKDIANTVATEFKSRIKSIMQVNNVTIVSKAAKPNKPSFPRPKLFTLAGAVLGLVLSFAWVVIRDLTNTTIRDDSFLTDELGLTNLGQIGKIEMDQNFTLNHFDTNEGTRRV</sequence>
<dbReference type="PANTHER" id="PTHR32309">
    <property type="entry name" value="TYROSINE-PROTEIN KINASE"/>
    <property type="match status" value="1"/>
</dbReference>
<evidence type="ECO:0000256" key="12">
    <source>
        <dbReference type="SAM" id="Phobius"/>
    </source>
</evidence>
<evidence type="ECO:0000256" key="9">
    <source>
        <dbReference type="ARBA" id="ARBA00023136"/>
    </source>
</evidence>
<evidence type="ECO:0000256" key="11">
    <source>
        <dbReference type="ARBA" id="ARBA00045736"/>
    </source>
</evidence>
<comment type="similarity">
    <text evidence="3">Belongs to the CpsC/CapA family.</text>
</comment>
<feature type="domain" description="Tyrosine-protein kinase G-rich" evidence="14">
    <location>
        <begin position="185"/>
        <end position="235"/>
    </location>
</feature>
<keyword evidence="10" id="KW-0270">Exopolysaccharide synthesis</keyword>
<dbReference type="Pfam" id="PF13807">
    <property type="entry name" value="GNVR"/>
    <property type="match status" value="1"/>
</dbReference>
<comment type="function">
    <text evidence="11">Required for CpsD phosphorylation. Involved in the regulation of capsular polysaccharide biosynthesis. May be part of a complex that directs the coordinated polymerization and export to the cell surface of the capsular polysaccharide.</text>
</comment>
<reference evidence="15 16" key="1">
    <citation type="journal article" date="2021" name="Sci. Rep.">
        <title>The distribution of antibiotic resistance genes in chicken gut microbiota commensals.</title>
        <authorList>
            <person name="Juricova H."/>
            <person name="Matiasovicova J."/>
            <person name="Kubasova T."/>
            <person name="Cejkova D."/>
            <person name="Rychlik I."/>
        </authorList>
    </citation>
    <scope>NUCLEOTIDE SEQUENCE [LARGE SCALE GENOMIC DNA]</scope>
    <source>
        <strain evidence="15 16">An810</strain>
    </source>
</reference>
<feature type="domain" description="Polysaccharide chain length determinant N-terminal" evidence="13">
    <location>
        <begin position="6"/>
        <end position="97"/>
    </location>
</feature>
<proteinExistence type="inferred from homology"/>
<feature type="transmembrane region" description="Helical" evidence="12">
    <location>
        <begin position="214"/>
        <end position="233"/>
    </location>
</feature>
<feature type="transmembrane region" description="Helical" evidence="12">
    <location>
        <begin position="21"/>
        <end position="43"/>
    </location>
</feature>
<accession>A0ABS2EMI2</accession>
<evidence type="ECO:0000259" key="13">
    <source>
        <dbReference type="Pfam" id="PF02706"/>
    </source>
</evidence>
<dbReference type="Proteomes" id="UP000776629">
    <property type="component" value="Unassembled WGS sequence"/>
</dbReference>
<keyword evidence="8 12" id="KW-1133">Transmembrane helix</keyword>
<dbReference type="RefSeq" id="WP_204776155.1">
    <property type="nucleotide sequence ID" value="NZ_JACJJQ010000009.1"/>
</dbReference>
<keyword evidence="6 12" id="KW-0812">Transmembrane</keyword>
<dbReference type="PANTHER" id="PTHR32309:SF13">
    <property type="entry name" value="FERRIC ENTEROBACTIN TRANSPORT PROTEIN FEPE"/>
    <property type="match status" value="1"/>
</dbReference>
<dbReference type="InterPro" id="IPR050445">
    <property type="entry name" value="Bact_polysacc_biosynth/exp"/>
</dbReference>
<evidence type="ECO:0000313" key="15">
    <source>
        <dbReference type="EMBL" id="MBM6753717.1"/>
    </source>
</evidence>
<evidence type="ECO:0000313" key="16">
    <source>
        <dbReference type="Proteomes" id="UP000776629"/>
    </source>
</evidence>
<comment type="pathway">
    <text evidence="2">Capsule biogenesis; capsule polysaccharide biosynthesis.</text>
</comment>
<evidence type="ECO:0000256" key="10">
    <source>
        <dbReference type="ARBA" id="ARBA00023169"/>
    </source>
</evidence>
<evidence type="ECO:0000256" key="1">
    <source>
        <dbReference type="ARBA" id="ARBA00004651"/>
    </source>
</evidence>
<keyword evidence="7" id="KW-0972">Capsule biogenesis/degradation</keyword>
<evidence type="ECO:0000256" key="5">
    <source>
        <dbReference type="ARBA" id="ARBA00022475"/>
    </source>
</evidence>
<dbReference type="Pfam" id="PF02706">
    <property type="entry name" value="Wzz"/>
    <property type="match status" value="1"/>
</dbReference>
<evidence type="ECO:0000256" key="4">
    <source>
        <dbReference type="ARBA" id="ARBA00020739"/>
    </source>
</evidence>
<organism evidence="15 16">
    <name type="scientific">Limosilactobacillus alvi</name>
    <dbReference type="NCBI Taxonomy" id="990412"/>
    <lineage>
        <taxon>Bacteria</taxon>
        <taxon>Bacillati</taxon>
        <taxon>Bacillota</taxon>
        <taxon>Bacilli</taxon>
        <taxon>Lactobacillales</taxon>
        <taxon>Lactobacillaceae</taxon>
        <taxon>Limosilactobacillus</taxon>
    </lineage>
</organism>
<evidence type="ECO:0000259" key="14">
    <source>
        <dbReference type="Pfam" id="PF13807"/>
    </source>
</evidence>
<evidence type="ECO:0000256" key="3">
    <source>
        <dbReference type="ARBA" id="ARBA00006683"/>
    </source>
</evidence>
<name>A0ABS2EMI2_9LACO</name>
<dbReference type="EMBL" id="JACJJQ010000009">
    <property type="protein sequence ID" value="MBM6753717.1"/>
    <property type="molecule type" value="Genomic_DNA"/>
</dbReference>
<keyword evidence="5" id="KW-1003">Cell membrane</keyword>
<protein>
    <recommendedName>
        <fullName evidence="4">Capsular polysaccharide biosynthesis protein CpsC</fullName>
    </recommendedName>
</protein>
<comment type="subcellular location">
    <subcellularLocation>
        <location evidence="1">Cell membrane</location>
        <topology evidence="1">Multi-pass membrane protein</topology>
    </subcellularLocation>
</comment>
<keyword evidence="9 12" id="KW-0472">Membrane</keyword>
<evidence type="ECO:0000256" key="7">
    <source>
        <dbReference type="ARBA" id="ARBA00022903"/>
    </source>
</evidence>
<gene>
    <name evidence="15" type="ORF">H5993_02930</name>
</gene>
<evidence type="ECO:0000256" key="6">
    <source>
        <dbReference type="ARBA" id="ARBA00022692"/>
    </source>
</evidence>
<dbReference type="InterPro" id="IPR003856">
    <property type="entry name" value="LPS_length_determ_N"/>
</dbReference>
<evidence type="ECO:0000256" key="8">
    <source>
        <dbReference type="ARBA" id="ARBA00022989"/>
    </source>
</evidence>
<comment type="caution">
    <text evidence="15">The sequence shown here is derived from an EMBL/GenBank/DDBJ whole genome shotgun (WGS) entry which is preliminary data.</text>
</comment>